<dbReference type="EMBL" id="JAAGBB010000010">
    <property type="protein sequence ID" value="MBR0664798.1"/>
    <property type="molecule type" value="Genomic_DNA"/>
</dbReference>
<keyword evidence="2" id="KW-1185">Reference proteome</keyword>
<organism evidence="1 2">
    <name type="scientific">Plastoroseomonas hellenica</name>
    <dbReference type="NCBI Taxonomy" id="2687306"/>
    <lineage>
        <taxon>Bacteria</taxon>
        <taxon>Pseudomonadati</taxon>
        <taxon>Pseudomonadota</taxon>
        <taxon>Alphaproteobacteria</taxon>
        <taxon>Acetobacterales</taxon>
        <taxon>Acetobacteraceae</taxon>
        <taxon>Plastoroseomonas</taxon>
    </lineage>
</organism>
<dbReference type="RefSeq" id="WP_211852457.1">
    <property type="nucleotide sequence ID" value="NZ_JAAGBB010000010.1"/>
</dbReference>
<protein>
    <submittedName>
        <fullName evidence="1">Uncharacterized protein</fullName>
    </submittedName>
</protein>
<dbReference type="Proteomes" id="UP001196870">
    <property type="component" value="Unassembled WGS sequence"/>
</dbReference>
<accession>A0ABS5EWY1</accession>
<evidence type="ECO:0000313" key="1">
    <source>
        <dbReference type="EMBL" id="MBR0664798.1"/>
    </source>
</evidence>
<evidence type="ECO:0000313" key="2">
    <source>
        <dbReference type="Proteomes" id="UP001196870"/>
    </source>
</evidence>
<name>A0ABS5EWY1_9PROT</name>
<gene>
    <name evidence="1" type="ORF">GXW71_10590</name>
</gene>
<reference evidence="2" key="1">
    <citation type="journal article" date="2021" name="Syst. Appl. Microbiol.">
        <title>Roseomonas hellenica sp. nov., isolated from roots of wild-growing Alkanna tinctoria.</title>
        <authorList>
            <person name="Rat A."/>
            <person name="Naranjo H.D."/>
            <person name="Lebbe L."/>
            <person name="Cnockaert M."/>
            <person name="Krigas N."/>
            <person name="Grigoriadou K."/>
            <person name="Maloupa E."/>
            <person name="Willems A."/>
        </authorList>
    </citation>
    <scope>NUCLEOTIDE SEQUENCE [LARGE SCALE GENOMIC DNA]</scope>
    <source>
        <strain evidence="2">LMG 31523</strain>
    </source>
</reference>
<comment type="caution">
    <text evidence="1">The sequence shown here is derived from an EMBL/GenBank/DDBJ whole genome shotgun (WGS) entry which is preliminary data.</text>
</comment>
<sequence>MAARARYRVRKVTDGCGKAEFAIYLVDPESAAETVLSLRFATRAQAWVAVSDLVRFDAGAGESRADGSGIRSHRAFTLRSGAALLRALRAAL</sequence>
<proteinExistence type="predicted"/>